<dbReference type="UniPathway" id="UPA00053">
    <property type="reaction ID" value="UER00084"/>
</dbReference>
<comment type="similarity">
    <text evidence="1 4">Belongs to the class-II DAHP synthase family.</text>
</comment>
<feature type="binding site" evidence="3">
    <location>
        <position position="282"/>
    </location>
    <ligand>
        <name>phosphoenolpyruvate</name>
        <dbReference type="ChEBI" id="CHEBI:58702"/>
    </ligand>
</feature>
<keyword evidence="3" id="KW-0104">Cadmium</keyword>
<evidence type="ECO:0000256" key="3">
    <source>
        <dbReference type="PIRSR" id="PIRSR602480-1"/>
    </source>
</evidence>
<evidence type="ECO:0000256" key="2">
    <source>
        <dbReference type="ARBA" id="ARBA00022679"/>
    </source>
</evidence>
<dbReference type="PANTHER" id="PTHR21337">
    <property type="entry name" value="PHOSPHO-2-DEHYDRO-3-DEOXYHEPTONATE ALDOLASE 1, 2"/>
    <property type="match status" value="1"/>
</dbReference>
<feature type="binding site" evidence="3">
    <location>
        <position position="251"/>
    </location>
    <ligand>
        <name>phosphoenolpyruvate</name>
        <dbReference type="ChEBI" id="CHEBI:58702"/>
    </ligand>
</feature>
<protein>
    <recommendedName>
        <fullName evidence="4">Phospho-2-dehydro-3-deoxyheptonate aldolase</fullName>
        <ecNumber evidence="4">2.5.1.54</ecNumber>
    </recommendedName>
</protein>
<dbReference type="EMBL" id="LMWX01000045">
    <property type="protein sequence ID" value="KUN80942.1"/>
    <property type="molecule type" value="Genomic_DNA"/>
</dbReference>
<dbReference type="GO" id="GO:0003849">
    <property type="term" value="F:3-deoxy-7-phosphoheptulonate synthase activity"/>
    <property type="evidence" value="ECO:0007669"/>
    <property type="project" value="UniProtKB-EC"/>
</dbReference>
<dbReference type="GO" id="GO:0009423">
    <property type="term" value="P:chorismate biosynthetic process"/>
    <property type="evidence" value="ECO:0007669"/>
    <property type="project" value="UniProtKB-UniPathway"/>
</dbReference>
<comment type="caution">
    <text evidence="5">The sequence shown here is derived from an EMBL/GenBank/DDBJ whole genome shotgun (WGS) entry which is preliminary data.</text>
</comment>
<dbReference type="GO" id="GO:0009073">
    <property type="term" value="P:aromatic amino acid family biosynthetic process"/>
    <property type="evidence" value="ECO:0007669"/>
    <property type="project" value="UniProtKB-KW"/>
</dbReference>
<dbReference type="OrthoDB" id="9766852at2"/>
<dbReference type="InterPro" id="IPR013785">
    <property type="entry name" value="Aldolase_TIM"/>
</dbReference>
<feature type="binding site" evidence="3">
    <location>
        <begin position="228"/>
        <end position="229"/>
    </location>
    <ligand>
        <name>phosphoenolpyruvate</name>
        <dbReference type="ChEBI" id="CHEBI:58702"/>
    </ligand>
</feature>
<comment type="pathway">
    <text evidence="4">Metabolic intermediate biosynthesis; chorismate biosynthesis; chorismate from D-erythrose 4-phosphate and phosphoenolpyruvate: step 1/7.</text>
</comment>
<feature type="binding site" evidence="3">
    <location>
        <position position="78"/>
    </location>
    <ligand>
        <name>Mn(2+)</name>
        <dbReference type="ChEBI" id="CHEBI:29035"/>
    </ligand>
</feature>
<feature type="binding site" evidence="3">
    <location>
        <position position="313"/>
    </location>
    <ligand>
        <name>Mn(2+)</name>
        <dbReference type="ChEBI" id="CHEBI:29035"/>
    </ligand>
</feature>
<keyword evidence="3" id="KW-0464">Manganese</keyword>
<dbReference type="PANTHER" id="PTHR21337:SF0">
    <property type="entry name" value="PHOSPHO-2-DEHYDRO-3-DEOXYHEPTONATE ALDOLASE"/>
    <property type="match status" value="1"/>
</dbReference>
<keyword evidence="4" id="KW-0057">Aromatic amino acid biosynthesis</keyword>
<evidence type="ECO:0000313" key="6">
    <source>
        <dbReference type="Proteomes" id="UP000053024"/>
    </source>
</evidence>
<gene>
    <name evidence="5" type="ORF">AQJ66_25000</name>
</gene>
<accession>A0A101SVN5</accession>
<dbReference type="RefSeq" id="WP_061926493.1">
    <property type="nucleotide sequence ID" value="NZ_KQ948864.1"/>
</dbReference>
<dbReference type="STRING" id="285568.AQJ66_25000"/>
<evidence type="ECO:0000313" key="5">
    <source>
        <dbReference type="EMBL" id="KUN80942.1"/>
    </source>
</evidence>
<dbReference type="Pfam" id="PF01474">
    <property type="entry name" value="DAHP_synth_2"/>
    <property type="match status" value="2"/>
</dbReference>
<dbReference type="Gene3D" id="3.20.20.70">
    <property type="entry name" value="Aldolase class I"/>
    <property type="match status" value="1"/>
</dbReference>
<comment type="cofactor">
    <cofactor evidence="3">
        <name>Mn(2+)</name>
        <dbReference type="ChEBI" id="CHEBI:29035"/>
    </cofactor>
    <cofactor evidence="3">
        <name>Co(2+)</name>
        <dbReference type="ChEBI" id="CHEBI:48828"/>
    </cofactor>
    <cofactor evidence="3">
        <name>Cd(2+)</name>
        <dbReference type="ChEBI" id="CHEBI:48775"/>
    </cofactor>
    <text evidence="3">Binds 1 divalent cation per subunit. The enzyme is active with manganese, cobalt or cadmium ions.</text>
</comment>
<dbReference type="GO" id="GO:0008652">
    <property type="term" value="P:amino acid biosynthetic process"/>
    <property type="evidence" value="ECO:0007669"/>
    <property type="project" value="UniProtKB-KW"/>
</dbReference>
<dbReference type="EC" id="2.5.1.54" evidence="4"/>
<name>A0A101SVN5_9ACTN</name>
<evidence type="ECO:0000256" key="1">
    <source>
        <dbReference type="ARBA" id="ARBA00008911"/>
    </source>
</evidence>
<comment type="catalytic activity">
    <reaction evidence="4">
        <text>D-erythrose 4-phosphate + phosphoenolpyruvate + H2O = 7-phospho-2-dehydro-3-deoxy-D-arabino-heptonate + phosphate</text>
        <dbReference type="Rhea" id="RHEA:14717"/>
        <dbReference type="ChEBI" id="CHEBI:15377"/>
        <dbReference type="ChEBI" id="CHEBI:16897"/>
        <dbReference type="ChEBI" id="CHEBI:43474"/>
        <dbReference type="ChEBI" id="CHEBI:58394"/>
        <dbReference type="ChEBI" id="CHEBI:58702"/>
        <dbReference type="EC" id="2.5.1.54"/>
    </reaction>
</comment>
<sequence length="407" mass="43888">MPTSSCPDTEYDSLIPSVVAALPAAQQPQWPDPGRLARVHAELARAEPLVTYDSVLALRRLLSRAADGELCVLQAGDCAEDPAECDPAALAPKAEMLDVLSDIVRTGAGRPVVRVGRIAGQYAKPRSQPEEEHDGVRLPVFRGPLVNAPDPDPAARRPDPARILRCHRAARRALASLDRLGRGEGSPAEARVWTSHEALLLDYELPQVRRHRSGRSYLASTHWPWVGERTRQPDGAHVRLLAHMDNPVACKIGPTTTVEQVLALCAELDPERSPGRLSLVARFGASRIHGLAPLVRAVRRAGHPVLWLCDPMHGNGERTVHGLKTRRLTAVMTEISRFVDIVSAEGGRSAGLHLEASPDDIVECSGAGFTPAPGPAYRTLCDPRLNLVQAVAATAYWRLPAVLGAAA</sequence>
<proteinExistence type="inferred from homology"/>
<keyword evidence="2 4" id="KW-0808">Transferase</keyword>
<dbReference type="Proteomes" id="UP000053024">
    <property type="component" value="Unassembled WGS sequence"/>
</dbReference>
<reference evidence="5 6" key="1">
    <citation type="submission" date="2015-10" db="EMBL/GenBank/DDBJ databases">
        <title>Draft genome sequence of Streptomyces bungoensis DSM 41781, type strain for the species Streptomyces bungoensis.</title>
        <authorList>
            <person name="Ruckert C."/>
            <person name="Winkler A."/>
            <person name="Kalinowski J."/>
            <person name="Kampfer P."/>
            <person name="Glaeser S."/>
        </authorList>
    </citation>
    <scope>NUCLEOTIDE SEQUENCE [LARGE SCALE GENOMIC DNA]</scope>
    <source>
        <strain evidence="5 6">DSM 41781</strain>
    </source>
</reference>
<dbReference type="SUPFAM" id="SSF51569">
    <property type="entry name" value="Aldolase"/>
    <property type="match status" value="1"/>
</dbReference>
<feature type="binding site" evidence="3">
    <location>
        <position position="355"/>
    </location>
    <ligand>
        <name>Mn(2+)</name>
        <dbReference type="ChEBI" id="CHEBI:29035"/>
    </ligand>
</feature>
<dbReference type="AlphaFoldDB" id="A0A101SVN5"/>
<keyword evidence="4" id="KW-0028">Amino-acid biosynthesis</keyword>
<keyword evidence="6" id="KW-1185">Reference proteome</keyword>
<keyword evidence="3" id="KW-0170">Cobalt</keyword>
<evidence type="ECO:0000256" key="4">
    <source>
        <dbReference type="RuleBase" id="RU363071"/>
    </source>
</evidence>
<feature type="binding site" evidence="3">
    <location>
        <position position="382"/>
    </location>
    <ligand>
        <name>Mn(2+)</name>
        <dbReference type="ChEBI" id="CHEBI:29035"/>
    </ligand>
</feature>
<organism evidence="5 6">
    <name type="scientific">Streptomyces bungoensis</name>
    <dbReference type="NCBI Taxonomy" id="285568"/>
    <lineage>
        <taxon>Bacteria</taxon>
        <taxon>Bacillati</taxon>
        <taxon>Actinomycetota</taxon>
        <taxon>Actinomycetes</taxon>
        <taxon>Kitasatosporales</taxon>
        <taxon>Streptomycetaceae</taxon>
        <taxon>Streptomyces</taxon>
    </lineage>
</organism>
<dbReference type="InterPro" id="IPR002480">
    <property type="entry name" value="DAHP_synth_2"/>
</dbReference>
<feature type="binding site" evidence="3">
    <location>
        <position position="117"/>
    </location>
    <ligand>
        <name>phosphoenolpyruvate</name>
        <dbReference type="ChEBI" id="CHEBI:58702"/>
    </ligand>
</feature>